<dbReference type="NCBIfam" id="TIGR01143">
    <property type="entry name" value="murF"/>
    <property type="match status" value="1"/>
</dbReference>
<keyword evidence="3 10" id="KW-0132">Cell division</keyword>
<dbReference type="SUPFAM" id="SSF63418">
    <property type="entry name" value="MurE/MurF N-terminal domain"/>
    <property type="match status" value="1"/>
</dbReference>
<dbReference type="PANTHER" id="PTHR43024:SF1">
    <property type="entry name" value="UDP-N-ACETYLMURAMOYL-TRIPEPTIDE--D-ALANYL-D-ALANINE LIGASE"/>
    <property type="match status" value="1"/>
</dbReference>
<evidence type="ECO:0000259" key="15">
    <source>
        <dbReference type="Pfam" id="PF08245"/>
    </source>
</evidence>
<dbReference type="Proteomes" id="UP001500166">
    <property type="component" value="Unassembled WGS sequence"/>
</dbReference>
<keyword evidence="4 10" id="KW-0547">Nucleotide-binding</keyword>
<dbReference type="PANTHER" id="PTHR43024">
    <property type="entry name" value="UDP-N-ACETYLMURAMOYL-TRIPEPTIDE--D-ALANYL-D-ALANINE LIGASE"/>
    <property type="match status" value="1"/>
</dbReference>
<dbReference type="InterPro" id="IPR036565">
    <property type="entry name" value="Mur-like_cat_sf"/>
</dbReference>
<dbReference type="SUPFAM" id="SSF53244">
    <property type="entry name" value="MurD-like peptide ligases, peptide-binding domain"/>
    <property type="match status" value="1"/>
</dbReference>
<keyword evidence="8 10" id="KW-0131">Cell cycle</keyword>
<dbReference type="InterPro" id="IPR036615">
    <property type="entry name" value="Mur_ligase_C_dom_sf"/>
</dbReference>
<dbReference type="Pfam" id="PF02875">
    <property type="entry name" value="Mur_ligase_C"/>
    <property type="match status" value="1"/>
</dbReference>
<dbReference type="InterPro" id="IPR004101">
    <property type="entry name" value="Mur_ligase_C"/>
</dbReference>
<gene>
    <name evidence="10" type="primary">murF</name>
    <name evidence="16" type="ORF">GCM10009824_00360</name>
</gene>
<keyword evidence="1 10" id="KW-0963">Cytoplasm</keyword>
<dbReference type="Gene3D" id="3.40.1390.10">
    <property type="entry name" value="MurE/MurF, N-terminal domain"/>
    <property type="match status" value="1"/>
</dbReference>
<comment type="subcellular location">
    <subcellularLocation>
        <location evidence="10 11">Cytoplasm</location>
    </subcellularLocation>
</comment>
<comment type="similarity">
    <text evidence="10">Belongs to the MurCDEF family. MurF subfamily.</text>
</comment>
<evidence type="ECO:0000256" key="12">
    <source>
        <dbReference type="SAM" id="MobiDB-lite"/>
    </source>
</evidence>
<evidence type="ECO:0000259" key="14">
    <source>
        <dbReference type="Pfam" id="PF02875"/>
    </source>
</evidence>
<feature type="domain" description="Mur ligase C-terminal" evidence="14">
    <location>
        <begin position="337"/>
        <end position="468"/>
    </location>
</feature>
<keyword evidence="6 10" id="KW-0133">Cell shape</keyword>
<evidence type="ECO:0000259" key="13">
    <source>
        <dbReference type="Pfam" id="PF01225"/>
    </source>
</evidence>
<evidence type="ECO:0000256" key="2">
    <source>
        <dbReference type="ARBA" id="ARBA00022598"/>
    </source>
</evidence>
<dbReference type="Gene3D" id="3.90.190.20">
    <property type="entry name" value="Mur ligase, C-terminal domain"/>
    <property type="match status" value="1"/>
</dbReference>
<evidence type="ECO:0000256" key="4">
    <source>
        <dbReference type="ARBA" id="ARBA00022741"/>
    </source>
</evidence>
<keyword evidence="5 10" id="KW-0067">ATP-binding</keyword>
<dbReference type="InterPro" id="IPR000713">
    <property type="entry name" value="Mur_ligase_N"/>
</dbReference>
<reference evidence="17" key="1">
    <citation type="journal article" date="2019" name="Int. J. Syst. Evol. Microbiol.">
        <title>The Global Catalogue of Microorganisms (GCM) 10K type strain sequencing project: providing services to taxonomists for standard genome sequencing and annotation.</title>
        <authorList>
            <consortium name="The Broad Institute Genomics Platform"/>
            <consortium name="The Broad Institute Genome Sequencing Center for Infectious Disease"/>
            <person name="Wu L."/>
            <person name="Ma J."/>
        </authorList>
    </citation>
    <scope>NUCLEOTIDE SEQUENCE [LARGE SCALE GENOMIC DNA]</scope>
    <source>
        <strain evidence="17">JCM 15914</strain>
    </source>
</reference>
<dbReference type="HAMAP" id="MF_02019">
    <property type="entry name" value="MurF"/>
    <property type="match status" value="1"/>
</dbReference>
<proteinExistence type="inferred from homology"/>
<dbReference type="InterPro" id="IPR035911">
    <property type="entry name" value="MurE/MurF_N"/>
</dbReference>
<evidence type="ECO:0000256" key="6">
    <source>
        <dbReference type="ARBA" id="ARBA00022960"/>
    </source>
</evidence>
<dbReference type="SUPFAM" id="SSF53623">
    <property type="entry name" value="MurD-like peptide ligases, catalytic domain"/>
    <property type="match status" value="1"/>
</dbReference>
<dbReference type="InterPro" id="IPR005863">
    <property type="entry name" value="UDP-N-AcMur_synth"/>
</dbReference>
<dbReference type="RefSeq" id="WP_344223058.1">
    <property type="nucleotide sequence ID" value="NZ_BAAAQA010000001.1"/>
</dbReference>
<evidence type="ECO:0000256" key="5">
    <source>
        <dbReference type="ARBA" id="ARBA00022840"/>
    </source>
</evidence>
<dbReference type="EMBL" id="BAAAQA010000001">
    <property type="protein sequence ID" value="GAA2107696.1"/>
    <property type="molecule type" value="Genomic_DNA"/>
</dbReference>
<feature type="domain" description="Mur ligase central" evidence="15">
    <location>
        <begin position="117"/>
        <end position="312"/>
    </location>
</feature>
<dbReference type="GO" id="GO:0016874">
    <property type="term" value="F:ligase activity"/>
    <property type="evidence" value="ECO:0007669"/>
    <property type="project" value="UniProtKB-KW"/>
</dbReference>
<feature type="compositionally biased region" description="Polar residues" evidence="12">
    <location>
        <begin position="486"/>
        <end position="503"/>
    </location>
</feature>
<evidence type="ECO:0000313" key="16">
    <source>
        <dbReference type="EMBL" id="GAA2107696.1"/>
    </source>
</evidence>
<evidence type="ECO:0000256" key="8">
    <source>
        <dbReference type="ARBA" id="ARBA00023306"/>
    </source>
</evidence>
<dbReference type="InterPro" id="IPR051046">
    <property type="entry name" value="MurCDEF_CellWall_CoF430Synth"/>
</dbReference>
<keyword evidence="7 10" id="KW-0573">Peptidoglycan synthesis</keyword>
<feature type="binding site" evidence="10">
    <location>
        <begin position="119"/>
        <end position="125"/>
    </location>
    <ligand>
        <name>ATP</name>
        <dbReference type="ChEBI" id="CHEBI:30616"/>
    </ligand>
</feature>
<keyword evidence="17" id="KW-1185">Reference proteome</keyword>
<feature type="domain" description="Mur ligase N-terminal catalytic" evidence="13">
    <location>
        <begin position="28"/>
        <end position="100"/>
    </location>
</feature>
<dbReference type="Pfam" id="PF01225">
    <property type="entry name" value="Mur_ligase"/>
    <property type="match status" value="1"/>
</dbReference>
<dbReference type="Gene3D" id="3.40.1190.10">
    <property type="entry name" value="Mur-like, catalytic domain"/>
    <property type="match status" value="1"/>
</dbReference>
<sequence length="503" mass="52414">MIPLSAAEVAEATGGRLVGVQDAESVVISSVTTDSREVTEGTLFVAKPGEATDGHKFVPQAAQAGAVLSLLEREVTTDAGETYPGVLVPDVVEAMSALASNVIDRLRQKHPVTVVAVTGSVGKTTTKDLLAGIFGSQGPTVAPRNSYNGEVGVPLTVFIAQDDTRYFVIEMGANHLGNIEYLCNMVRPDVGAVLCVGTAHAGEFGGVENIARTKGEMVEGLAPSGTAVLNDDDPRVREMRTRTQANIVSFGLGAQAHVPEHDDDRVWAENVTVGADGCPSFTLHLPDGSSHVVESKLIGAHHVSNILAAASIAFAAGIDPQAIAAGVNGQGAASRWRMERTERPDGVTVINDAYNANPQSMRAALQTLAQMGRGDGQTAPRRTVAVLGGMYELGDESVAAHDALGQLLVRMNISHVVAVGDVARPIFTAATLEGSWGDEAQWVATAEEAEQYLKGALQPGDIVLFKSSNAAGLNHLGDRVAAETTDGASNHNDQNNGKGNEPA</sequence>
<dbReference type="Pfam" id="PF08245">
    <property type="entry name" value="Mur_ligase_M"/>
    <property type="match status" value="1"/>
</dbReference>
<evidence type="ECO:0000256" key="7">
    <source>
        <dbReference type="ARBA" id="ARBA00022984"/>
    </source>
</evidence>
<comment type="catalytic activity">
    <reaction evidence="10 11">
        <text>D-alanyl-D-alanine + UDP-N-acetyl-alpha-D-muramoyl-L-alanyl-gamma-D-glutamyl-meso-2,6-diaminopimelate + ATP = UDP-N-acetyl-alpha-D-muramoyl-L-alanyl-gamma-D-glutamyl-meso-2,6-diaminopimeloyl-D-alanyl-D-alanine + ADP + phosphate + H(+)</text>
        <dbReference type="Rhea" id="RHEA:28374"/>
        <dbReference type="ChEBI" id="CHEBI:15378"/>
        <dbReference type="ChEBI" id="CHEBI:30616"/>
        <dbReference type="ChEBI" id="CHEBI:43474"/>
        <dbReference type="ChEBI" id="CHEBI:57822"/>
        <dbReference type="ChEBI" id="CHEBI:61386"/>
        <dbReference type="ChEBI" id="CHEBI:83905"/>
        <dbReference type="ChEBI" id="CHEBI:456216"/>
        <dbReference type="EC" id="6.3.2.10"/>
    </reaction>
</comment>
<evidence type="ECO:0000256" key="9">
    <source>
        <dbReference type="ARBA" id="ARBA00023316"/>
    </source>
</evidence>
<evidence type="ECO:0000256" key="11">
    <source>
        <dbReference type="RuleBase" id="RU004136"/>
    </source>
</evidence>
<protein>
    <recommendedName>
        <fullName evidence="10 11">UDP-N-acetylmuramoyl-tripeptide--D-alanyl-D-alanine ligase</fullName>
        <ecNumber evidence="10 11">6.3.2.10</ecNumber>
    </recommendedName>
    <alternativeName>
        <fullName evidence="10">D-alanyl-D-alanine-adding enzyme</fullName>
    </alternativeName>
</protein>
<comment type="caution">
    <text evidence="16">The sequence shown here is derived from an EMBL/GenBank/DDBJ whole genome shotgun (WGS) entry which is preliminary data.</text>
</comment>
<comment type="pathway">
    <text evidence="10 11">Cell wall biogenesis; peptidoglycan biosynthesis.</text>
</comment>
<keyword evidence="2 10" id="KW-0436">Ligase</keyword>
<feature type="region of interest" description="Disordered" evidence="12">
    <location>
        <begin position="482"/>
        <end position="503"/>
    </location>
</feature>
<evidence type="ECO:0000256" key="3">
    <source>
        <dbReference type="ARBA" id="ARBA00022618"/>
    </source>
</evidence>
<name>A0ABP5IWI4_9MICC</name>
<accession>A0ABP5IWI4</accession>
<evidence type="ECO:0000313" key="17">
    <source>
        <dbReference type="Proteomes" id="UP001500166"/>
    </source>
</evidence>
<comment type="function">
    <text evidence="10 11">Involved in cell wall formation. Catalyzes the final step in the synthesis of UDP-N-acetylmuramoyl-pentapeptide, the precursor of murein.</text>
</comment>
<evidence type="ECO:0000256" key="1">
    <source>
        <dbReference type="ARBA" id="ARBA00022490"/>
    </source>
</evidence>
<evidence type="ECO:0000256" key="10">
    <source>
        <dbReference type="HAMAP-Rule" id="MF_02019"/>
    </source>
</evidence>
<dbReference type="EC" id="6.3.2.10" evidence="10 11"/>
<keyword evidence="9 10" id="KW-0961">Cell wall biogenesis/degradation</keyword>
<dbReference type="InterPro" id="IPR013221">
    <property type="entry name" value="Mur_ligase_cen"/>
</dbReference>
<organism evidence="16 17">
    <name type="scientific">Kocuria atrinae</name>
    <dbReference type="NCBI Taxonomy" id="592377"/>
    <lineage>
        <taxon>Bacteria</taxon>
        <taxon>Bacillati</taxon>
        <taxon>Actinomycetota</taxon>
        <taxon>Actinomycetes</taxon>
        <taxon>Micrococcales</taxon>
        <taxon>Micrococcaceae</taxon>
        <taxon>Kocuria</taxon>
    </lineage>
</organism>